<evidence type="ECO:0000313" key="2">
    <source>
        <dbReference type="Proteomes" id="UP000886885"/>
    </source>
</evidence>
<protein>
    <submittedName>
        <fullName evidence="1">Uncharacterized protein</fullName>
    </submittedName>
</protein>
<gene>
    <name evidence="1" type="ORF">POTOM_059064</name>
</gene>
<comment type="caution">
    <text evidence="1">The sequence shown here is derived from an EMBL/GenBank/DDBJ whole genome shotgun (WGS) entry which is preliminary data.</text>
</comment>
<name>A0A8X7XVF8_POPTO</name>
<accession>A0A8X7XVF8</accession>
<dbReference type="Proteomes" id="UP000886885">
    <property type="component" value="Chromosome 19D"/>
</dbReference>
<keyword evidence="2" id="KW-1185">Reference proteome</keyword>
<organism evidence="1 2">
    <name type="scientific">Populus tomentosa</name>
    <name type="common">Chinese white poplar</name>
    <dbReference type="NCBI Taxonomy" id="118781"/>
    <lineage>
        <taxon>Eukaryota</taxon>
        <taxon>Viridiplantae</taxon>
        <taxon>Streptophyta</taxon>
        <taxon>Embryophyta</taxon>
        <taxon>Tracheophyta</taxon>
        <taxon>Spermatophyta</taxon>
        <taxon>Magnoliopsida</taxon>
        <taxon>eudicotyledons</taxon>
        <taxon>Gunneridae</taxon>
        <taxon>Pentapetalae</taxon>
        <taxon>rosids</taxon>
        <taxon>fabids</taxon>
        <taxon>Malpighiales</taxon>
        <taxon>Salicaceae</taxon>
        <taxon>Saliceae</taxon>
        <taxon>Populus</taxon>
    </lineage>
</organism>
<reference evidence="1" key="1">
    <citation type="journal article" date="2020" name="bioRxiv">
        <title>Hybrid origin of Populus tomentosa Carr. identified through genome sequencing and phylogenomic analysis.</title>
        <authorList>
            <person name="An X."/>
            <person name="Gao K."/>
            <person name="Chen Z."/>
            <person name="Li J."/>
            <person name="Yang X."/>
            <person name="Yang X."/>
            <person name="Zhou J."/>
            <person name="Guo T."/>
            <person name="Zhao T."/>
            <person name="Huang S."/>
            <person name="Miao D."/>
            <person name="Khan W.U."/>
            <person name="Rao P."/>
            <person name="Ye M."/>
            <person name="Lei B."/>
            <person name="Liao W."/>
            <person name="Wang J."/>
            <person name="Ji L."/>
            <person name="Li Y."/>
            <person name="Guo B."/>
            <person name="Mustafa N.S."/>
            <person name="Li S."/>
            <person name="Yun Q."/>
            <person name="Keller S.R."/>
            <person name="Mao J."/>
            <person name="Zhang R."/>
            <person name="Strauss S.H."/>
        </authorList>
    </citation>
    <scope>NUCLEOTIDE SEQUENCE</scope>
    <source>
        <strain evidence="1">GM15</strain>
        <tissue evidence="1">Leaf</tissue>
    </source>
</reference>
<sequence>MARFLLITYALEQTLMKLYSFDCKEINLPFRLDIYVEASKETGFGLLPPLSLTRSLKRLRNEGCHKLISPPMPSLQIFNSLEYLRLQGFPDLFSIPDENVFSSSSLKVILEASKEKGQQIVVFLAMDWIAFSGPSRINKKRLSPSTF</sequence>
<dbReference type="AlphaFoldDB" id="A0A8X7XVF8"/>
<evidence type="ECO:0000313" key="1">
    <source>
        <dbReference type="EMBL" id="KAG6737537.1"/>
    </source>
</evidence>
<dbReference type="EMBL" id="JAAWWB010000038">
    <property type="protein sequence ID" value="KAG6737537.1"/>
    <property type="molecule type" value="Genomic_DNA"/>
</dbReference>
<proteinExistence type="predicted"/>